<dbReference type="Pfam" id="PF03965">
    <property type="entry name" value="Penicillinase_R"/>
    <property type="match status" value="1"/>
</dbReference>
<comment type="similarity">
    <text evidence="1">Belongs to the BlaI transcriptional regulatory family.</text>
</comment>
<evidence type="ECO:0000256" key="1">
    <source>
        <dbReference type="ARBA" id="ARBA00011046"/>
    </source>
</evidence>
<dbReference type="InterPro" id="IPR036388">
    <property type="entry name" value="WH-like_DNA-bd_sf"/>
</dbReference>
<accession>A0ABX2T1R5</accession>
<evidence type="ECO:0000313" key="5">
    <source>
        <dbReference type="EMBL" id="NYS48121.1"/>
    </source>
</evidence>
<evidence type="ECO:0000313" key="6">
    <source>
        <dbReference type="Proteomes" id="UP000531840"/>
    </source>
</evidence>
<dbReference type="PIRSF" id="PIRSF019455">
    <property type="entry name" value="CopR_AtkY"/>
    <property type="match status" value="1"/>
</dbReference>
<dbReference type="Proteomes" id="UP000531840">
    <property type="component" value="Unassembled WGS sequence"/>
</dbReference>
<evidence type="ECO:0000256" key="2">
    <source>
        <dbReference type="ARBA" id="ARBA00023015"/>
    </source>
</evidence>
<proteinExistence type="inferred from homology"/>
<keyword evidence="4" id="KW-0804">Transcription</keyword>
<dbReference type="Gene3D" id="1.10.10.10">
    <property type="entry name" value="Winged helix-like DNA-binding domain superfamily/Winged helix DNA-binding domain"/>
    <property type="match status" value="1"/>
</dbReference>
<organism evidence="5 6">
    <name type="scientific">Gemelliphila palaticanis</name>
    <dbReference type="NCBI Taxonomy" id="81950"/>
    <lineage>
        <taxon>Bacteria</taxon>
        <taxon>Bacillati</taxon>
        <taxon>Bacillota</taxon>
        <taxon>Bacilli</taxon>
        <taxon>Bacillales</taxon>
        <taxon>Gemellaceae</taxon>
        <taxon>Gemelliphila</taxon>
    </lineage>
</organism>
<dbReference type="EMBL" id="JACBYF010000030">
    <property type="protein sequence ID" value="NYS48121.1"/>
    <property type="molecule type" value="Genomic_DNA"/>
</dbReference>
<dbReference type="NCBIfam" id="TIGR02698">
    <property type="entry name" value="CopY_TcrY"/>
    <property type="match status" value="1"/>
</dbReference>
<sequence>MISNSEWEVMRIIWTLENVGSSEIIKILSEKKQWSPSTIKTLISRLVDKKLISYRKVSNKNIYYSNFTEKDGVFSIISDVLNKVCSKKIPNILEIIVENTEMSKKDIAQLEKILKKKILTAPETVKCNCVAGQCMCK</sequence>
<gene>
    <name evidence="5" type="ORF">HZY85_08045</name>
</gene>
<protein>
    <submittedName>
        <fullName evidence="5">CopY/TcrY family copper transport repressor</fullName>
    </submittedName>
</protein>
<name>A0ABX2T1R5_9BACL</name>
<evidence type="ECO:0000256" key="4">
    <source>
        <dbReference type="ARBA" id="ARBA00023163"/>
    </source>
</evidence>
<keyword evidence="3" id="KW-0238">DNA-binding</keyword>
<dbReference type="InterPro" id="IPR014071">
    <property type="entry name" value="Cu_transp_CopY/TcrY"/>
</dbReference>
<reference evidence="5 6" key="1">
    <citation type="submission" date="2020-07" db="EMBL/GenBank/DDBJ databases">
        <title>MOT database genomes.</title>
        <authorList>
            <person name="Joseph S."/>
            <person name="Aduse-Opoku J."/>
            <person name="Hashim A."/>
            <person name="Wade W."/>
            <person name="Curtis M."/>
        </authorList>
    </citation>
    <scope>NUCLEOTIDE SEQUENCE [LARGE SCALE GENOMIC DNA]</scope>
    <source>
        <strain evidence="5 6">CIP 106318</strain>
    </source>
</reference>
<comment type="caution">
    <text evidence="5">The sequence shown here is derived from an EMBL/GenBank/DDBJ whole genome shotgun (WGS) entry which is preliminary data.</text>
</comment>
<evidence type="ECO:0000256" key="3">
    <source>
        <dbReference type="ARBA" id="ARBA00023125"/>
    </source>
</evidence>
<dbReference type="InterPro" id="IPR036390">
    <property type="entry name" value="WH_DNA-bd_sf"/>
</dbReference>
<keyword evidence="6" id="KW-1185">Reference proteome</keyword>
<keyword evidence="2" id="KW-0805">Transcription regulation</keyword>
<dbReference type="InterPro" id="IPR005650">
    <property type="entry name" value="BlaI_family"/>
</dbReference>
<dbReference type="RefSeq" id="WP_179941903.1">
    <property type="nucleotide sequence ID" value="NZ_JACBYF010000030.1"/>
</dbReference>
<dbReference type="SUPFAM" id="SSF46785">
    <property type="entry name" value="Winged helix' DNA-binding domain"/>
    <property type="match status" value="1"/>
</dbReference>